<evidence type="ECO:0000313" key="1">
    <source>
        <dbReference type="EMBL" id="AEF86995.1"/>
    </source>
</evidence>
<dbReference type="Proteomes" id="UP000009223">
    <property type="component" value="Chromosome"/>
</dbReference>
<organism evidence="1 2">
    <name type="scientific">Treponema primitia (strain ATCC BAA-887 / DSM 12427 / ZAS-2)</name>
    <dbReference type="NCBI Taxonomy" id="545694"/>
    <lineage>
        <taxon>Bacteria</taxon>
        <taxon>Pseudomonadati</taxon>
        <taxon>Spirochaetota</taxon>
        <taxon>Spirochaetia</taxon>
        <taxon>Spirochaetales</taxon>
        <taxon>Treponemataceae</taxon>
        <taxon>Treponema</taxon>
    </lineage>
</organism>
<proteinExistence type="predicted"/>
<reference evidence="1 2" key="2">
    <citation type="journal article" date="2011" name="ISME J.">
        <title>RNA-seq reveals cooperative metabolic interactions between two termite-gut spirochete species in co-culture.</title>
        <authorList>
            <person name="Rosenthal A.Z."/>
            <person name="Matson E.G."/>
            <person name="Eldar A."/>
            <person name="Leadbetter J.R."/>
        </authorList>
    </citation>
    <scope>NUCLEOTIDE SEQUENCE [LARGE SCALE GENOMIC DNA]</scope>
    <source>
        <strain evidence="2">ATCC BAA-887 / DSM 12427 / ZAS-2</strain>
    </source>
</reference>
<dbReference type="InterPro" id="IPR029063">
    <property type="entry name" value="SAM-dependent_MTases_sf"/>
</dbReference>
<keyword evidence="2" id="KW-1185">Reference proteome</keyword>
<sequence>MISIDTAKQENEFSSFRDPSGLVFEHDGLVYRKIYPVYMNQYRHLMSSGLYDALITARLLVPHETVNQENLNELLILPEQVPFISYPYEWCFEQYQDAALTTLRIQLLAMQFGMALKDASAYNIQFINGHAVLIDTLSFEMYKEGPWVAYGQFCRHFFAPLMLMLHVDQRMGKLMQEYIDGIPLDLADRLLRGKGGFAAWQHIHIHAMAVTRYGQAGGKAGEPPRLTLSKAMLVAMIESLIRSVQSLKPKKQITEWGDYYSATNYTDNSAQQKEALVGRYLDRTAPVSLVWDFGANDGRYSRCAIGQGAYAVAFDIDPVAVSRNYFAARKSGEKMLPLLLDLTCPSPAIGFANRERKTIAQRKRPDVVLMLAVVHHLAISNNLPLEMLAAWLSSLCKYLIIEFVPKSDSQVGLLLKTRIDIFPDYHEKGFELAFSKYFQLCKKTLIPQSERTLYLFKAT</sequence>
<dbReference type="Gene3D" id="3.40.50.150">
    <property type="entry name" value="Vaccinia Virus protein VP39"/>
    <property type="match status" value="1"/>
</dbReference>
<dbReference type="EMBL" id="CP001843">
    <property type="protein sequence ID" value="AEF86995.1"/>
    <property type="molecule type" value="Genomic_DNA"/>
</dbReference>
<dbReference type="eggNOG" id="COG2242">
    <property type="taxonomic scope" value="Bacteria"/>
</dbReference>
<dbReference type="SUPFAM" id="SSF53335">
    <property type="entry name" value="S-adenosyl-L-methionine-dependent methyltransferases"/>
    <property type="match status" value="1"/>
</dbReference>
<reference evidence="2" key="1">
    <citation type="submission" date="2009-12" db="EMBL/GenBank/DDBJ databases">
        <title>Complete sequence of Treponema primitia strain ZAS-2.</title>
        <authorList>
            <person name="Tetu S.G."/>
            <person name="Matson E."/>
            <person name="Ren Q."/>
            <person name="Seshadri R."/>
            <person name="Elbourne L."/>
            <person name="Hassan K.A."/>
            <person name="Durkin A."/>
            <person name="Radune D."/>
            <person name="Mohamoud Y."/>
            <person name="Shay R."/>
            <person name="Jin S."/>
            <person name="Zhang X."/>
            <person name="Lucey K."/>
            <person name="Ballor N.R."/>
            <person name="Ottesen E."/>
            <person name="Rosenthal R."/>
            <person name="Allen A."/>
            <person name="Leadbetter J.R."/>
            <person name="Paulsen I.T."/>
        </authorList>
    </citation>
    <scope>NUCLEOTIDE SEQUENCE [LARGE SCALE GENOMIC DNA]</scope>
    <source>
        <strain evidence="2">ATCC BAA-887 / DSM 12427 / ZAS-2</strain>
    </source>
</reference>
<dbReference type="AlphaFoldDB" id="F5YQB2"/>
<dbReference type="STRING" id="545694.TREPR_3728"/>
<name>F5YQB2_TREPZ</name>
<protein>
    <submittedName>
        <fullName evidence="1">NoeA host specific nodulation protein</fullName>
    </submittedName>
</protein>
<dbReference type="KEGG" id="tpi:TREPR_3728"/>
<dbReference type="OrthoDB" id="9765084at2"/>
<accession>F5YQB2</accession>
<dbReference type="HOGENOM" id="CLU_047692_0_0_12"/>
<dbReference type="RefSeq" id="WP_015706600.1">
    <property type="nucleotide sequence ID" value="NC_015578.1"/>
</dbReference>
<gene>
    <name evidence="1" type="ordered locus">TREPR_3728</name>
</gene>
<evidence type="ECO:0000313" key="2">
    <source>
        <dbReference type="Proteomes" id="UP000009223"/>
    </source>
</evidence>